<reference evidence="1 2" key="1">
    <citation type="submission" date="2015-12" db="EMBL/GenBank/DDBJ databases">
        <title>Dictyostelia acquired genes for synthesis and detection of signals that induce cell-type specialization by lateral gene transfer from prokaryotes.</title>
        <authorList>
            <person name="Gloeckner G."/>
            <person name="Schaap P."/>
        </authorList>
    </citation>
    <scope>NUCLEOTIDE SEQUENCE [LARGE SCALE GENOMIC DNA]</scope>
    <source>
        <strain evidence="1 2">TK</strain>
    </source>
</reference>
<proteinExistence type="predicted"/>
<name>A0A151Z4N7_TIELA</name>
<sequence length="72" mass="8133">MGIDSYIIDLMERLEEGNPPNEDAQKAIQSLKDYETSRSEIPCGNVPKDICDPNLRKNKIAERVSITKVDVK</sequence>
<dbReference type="Proteomes" id="UP000076078">
    <property type="component" value="Unassembled WGS sequence"/>
</dbReference>
<evidence type="ECO:0000313" key="2">
    <source>
        <dbReference type="Proteomes" id="UP000076078"/>
    </source>
</evidence>
<protein>
    <submittedName>
        <fullName evidence="1">Uncharacterized protein</fullName>
    </submittedName>
</protein>
<accession>A0A151Z4N7</accession>
<dbReference type="AlphaFoldDB" id="A0A151Z4N7"/>
<comment type="caution">
    <text evidence="1">The sequence shown here is derived from an EMBL/GenBank/DDBJ whole genome shotgun (WGS) entry which is preliminary data.</text>
</comment>
<keyword evidence="2" id="KW-1185">Reference proteome</keyword>
<dbReference type="EMBL" id="LODT01000046">
    <property type="protein sequence ID" value="KYQ88905.1"/>
    <property type="molecule type" value="Genomic_DNA"/>
</dbReference>
<dbReference type="InParanoid" id="A0A151Z4N7"/>
<evidence type="ECO:0000313" key="1">
    <source>
        <dbReference type="EMBL" id="KYQ88905.1"/>
    </source>
</evidence>
<organism evidence="1 2">
    <name type="scientific">Tieghemostelium lacteum</name>
    <name type="common">Slime mold</name>
    <name type="synonym">Dictyostelium lacteum</name>
    <dbReference type="NCBI Taxonomy" id="361077"/>
    <lineage>
        <taxon>Eukaryota</taxon>
        <taxon>Amoebozoa</taxon>
        <taxon>Evosea</taxon>
        <taxon>Eumycetozoa</taxon>
        <taxon>Dictyostelia</taxon>
        <taxon>Dictyosteliales</taxon>
        <taxon>Raperosteliaceae</taxon>
        <taxon>Tieghemostelium</taxon>
    </lineage>
</organism>
<gene>
    <name evidence="1" type="ORF">DLAC_10488</name>
</gene>